<dbReference type="CDD" id="cd02588">
    <property type="entry name" value="HAD_L2-DEX"/>
    <property type="match status" value="1"/>
</dbReference>
<dbReference type="InterPro" id="IPR006328">
    <property type="entry name" value="2-HAD"/>
</dbReference>
<dbReference type="NCBIfam" id="TIGR01428">
    <property type="entry name" value="HAD_type_II"/>
    <property type="match status" value="1"/>
</dbReference>
<dbReference type="PANTHER" id="PTHR43316:SF3">
    <property type="entry name" value="HALOACID DEHALOGENASE, TYPE II (AFU_ORTHOLOGUE AFUA_2G07750)-RELATED"/>
    <property type="match status" value="1"/>
</dbReference>
<keyword evidence="3" id="KW-1185">Reference proteome</keyword>
<protein>
    <submittedName>
        <fullName evidence="2">Haloacid dehalogenase type II</fullName>
    </submittedName>
</protein>
<dbReference type="NCBIfam" id="TIGR01493">
    <property type="entry name" value="HAD-SF-IA-v2"/>
    <property type="match status" value="1"/>
</dbReference>
<dbReference type="InterPro" id="IPR036412">
    <property type="entry name" value="HAD-like_sf"/>
</dbReference>
<dbReference type="SFLD" id="SFLDG01129">
    <property type="entry name" value="C1.5:_HAD__Beta-PGM__Phosphata"/>
    <property type="match status" value="1"/>
</dbReference>
<reference evidence="2" key="1">
    <citation type="submission" date="2023-03" db="EMBL/GenBank/DDBJ databases">
        <title>Chitinimonas shenzhenensis gen. nov., sp. nov., a novel member of family Burkholderiaceae isolated from activated sludge collected in Shen Zhen, China.</title>
        <authorList>
            <person name="Wang X."/>
        </authorList>
    </citation>
    <scope>NUCLEOTIDE SEQUENCE</scope>
    <source>
        <strain evidence="2">DQS-5</strain>
    </source>
</reference>
<comment type="caution">
    <text evidence="2">The sequence shown here is derived from an EMBL/GenBank/DDBJ whole genome shotgun (WGS) entry which is preliminary data.</text>
</comment>
<dbReference type="InterPro" id="IPR023214">
    <property type="entry name" value="HAD_sf"/>
</dbReference>
<evidence type="ECO:0000256" key="1">
    <source>
        <dbReference type="ARBA" id="ARBA00022801"/>
    </source>
</evidence>
<organism evidence="2 3">
    <name type="scientific">Parachitinimonas caeni</name>
    <dbReference type="NCBI Taxonomy" id="3031301"/>
    <lineage>
        <taxon>Bacteria</taxon>
        <taxon>Pseudomonadati</taxon>
        <taxon>Pseudomonadota</taxon>
        <taxon>Betaproteobacteria</taxon>
        <taxon>Neisseriales</taxon>
        <taxon>Chitinibacteraceae</taxon>
        <taxon>Parachitinimonas</taxon>
    </lineage>
</organism>
<proteinExistence type="predicted"/>
<dbReference type="PANTHER" id="PTHR43316">
    <property type="entry name" value="HYDROLASE, HALOACID DELAHOGENASE-RELATED"/>
    <property type="match status" value="1"/>
</dbReference>
<dbReference type="Pfam" id="PF00702">
    <property type="entry name" value="Hydrolase"/>
    <property type="match status" value="1"/>
</dbReference>
<evidence type="ECO:0000313" key="2">
    <source>
        <dbReference type="EMBL" id="MDK2126646.1"/>
    </source>
</evidence>
<dbReference type="Gene3D" id="3.40.50.1000">
    <property type="entry name" value="HAD superfamily/HAD-like"/>
    <property type="match status" value="1"/>
</dbReference>
<dbReference type="SFLD" id="SFLDS00003">
    <property type="entry name" value="Haloacid_Dehalogenase"/>
    <property type="match status" value="1"/>
</dbReference>
<name>A0ABT7E2V4_9NEIS</name>
<dbReference type="SUPFAM" id="SSF56784">
    <property type="entry name" value="HAD-like"/>
    <property type="match status" value="1"/>
</dbReference>
<dbReference type="Proteomes" id="UP001172778">
    <property type="component" value="Unassembled WGS sequence"/>
</dbReference>
<gene>
    <name evidence="2" type="ORF">PZA18_21610</name>
</gene>
<dbReference type="EMBL" id="JARRAF010000044">
    <property type="protein sequence ID" value="MDK2126646.1"/>
    <property type="molecule type" value="Genomic_DNA"/>
</dbReference>
<evidence type="ECO:0000313" key="3">
    <source>
        <dbReference type="Proteomes" id="UP001172778"/>
    </source>
</evidence>
<accession>A0ABT7E2V4</accession>
<dbReference type="InterPro" id="IPR006439">
    <property type="entry name" value="HAD-SF_hydro_IA"/>
</dbReference>
<keyword evidence="1" id="KW-0378">Hydrolase</keyword>
<dbReference type="InterPro" id="IPR051540">
    <property type="entry name" value="S-2-haloacid_dehalogenase"/>
</dbReference>
<dbReference type="PRINTS" id="PR00413">
    <property type="entry name" value="HADHALOGNASE"/>
</dbReference>
<dbReference type="RefSeq" id="WP_284102964.1">
    <property type="nucleotide sequence ID" value="NZ_JARRAF010000044.1"/>
</dbReference>
<sequence length="240" mass="27095">MSTQPPIQALLFDVFGTLVDWRATIVRTGQRRFGQRFALLDWPAFAEAWRAGYRPKLDAILTQQAPWRDIDAIHREILDELAPRFGLETLKEDERADFNLVWRQLDGWPDSAEGLVRLRCHFTVATLSNGSEPLLRALSAHAGLGWDHILSADLLESYKPDPAMYRQAVARLGLNPDQVMMVTAHLSDLRAARSIGLKTAYIPRPDEYGKRTTFEPHSASHYDLTAPSLTALADLMLPQH</sequence>
<dbReference type="Gene3D" id="1.10.150.750">
    <property type="match status" value="1"/>
</dbReference>